<keyword evidence="2" id="KW-1185">Reference proteome</keyword>
<evidence type="ECO:0000313" key="2">
    <source>
        <dbReference type="Proteomes" id="UP001235939"/>
    </source>
</evidence>
<organism evidence="1 2">
    <name type="scientific">Cordylochernes scorpioides</name>
    <dbReference type="NCBI Taxonomy" id="51811"/>
    <lineage>
        <taxon>Eukaryota</taxon>
        <taxon>Metazoa</taxon>
        <taxon>Ecdysozoa</taxon>
        <taxon>Arthropoda</taxon>
        <taxon>Chelicerata</taxon>
        <taxon>Arachnida</taxon>
        <taxon>Pseudoscorpiones</taxon>
        <taxon>Cheliferoidea</taxon>
        <taxon>Chernetidae</taxon>
        <taxon>Cordylochernes</taxon>
    </lineage>
</organism>
<gene>
    <name evidence="1" type="ORF">LAZ67_7002165</name>
</gene>
<dbReference type="EMBL" id="CP092869">
    <property type="protein sequence ID" value="UYV70203.1"/>
    <property type="molecule type" value="Genomic_DNA"/>
</dbReference>
<sequence>MTTPVVYRPWPWWVVALTASAPHDYTCCVQAMPQNLLIFQIQVIGQNGLGDLNVLGRQAVLINNPENEQVNMLVYCMGDNADDILLS</sequence>
<evidence type="ECO:0000313" key="1">
    <source>
        <dbReference type="EMBL" id="UYV70203.1"/>
    </source>
</evidence>
<accession>A0ABY6KN19</accession>
<protein>
    <submittedName>
        <fullName evidence="1">Uncharacterized protein</fullName>
    </submittedName>
</protein>
<dbReference type="Proteomes" id="UP001235939">
    <property type="component" value="Chromosome 07"/>
</dbReference>
<proteinExistence type="predicted"/>
<name>A0ABY6KN19_9ARAC</name>
<reference evidence="1 2" key="1">
    <citation type="submission" date="2022-01" db="EMBL/GenBank/DDBJ databases">
        <title>A chromosomal length assembly of Cordylochernes scorpioides.</title>
        <authorList>
            <person name="Zeh D."/>
            <person name="Zeh J."/>
        </authorList>
    </citation>
    <scope>NUCLEOTIDE SEQUENCE [LARGE SCALE GENOMIC DNA]</scope>
    <source>
        <strain evidence="1">IN4F17</strain>
        <tissue evidence="1">Whole Body</tissue>
    </source>
</reference>